<evidence type="ECO:0000313" key="2">
    <source>
        <dbReference type="EMBL" id="NYI78399.1"/>
    </source>
</evidence>
<evidence type="ECO:0000313" key="3">
    <source>
        <dbReference type="Proteomes" id="UP000564496"/>
    </source>
</evidence>
<keyword evidence="1" id="KW-1133">Transmembrane helix</keyword>
<feature type="transmembrane region" description="Helical" evidence="1">
    <location>
        <begin position="12"/>
        <end position="36"/>
    </location>
</feature>
<protein>
    <submittedName>
        <fullName evidence="2">Type IV secretory pathway TrbD component</fullName>
    </submittedName>
</protein>
<comment type="caution">
    <text evidence="2">The sequence shown here is derived from an EMBL/GenBank/DDBJ whole genome shotgun (WGS) entry which is preliminary data.</text>
</comment>
<dbReference type="Proteomes" id="UP000564496">
    <property type="component" value="Unassembled WGS sequence"/>
</dbReference>
<evidence type="ECO:0000256" key="1">
    <source>
        <dbReference type="SAM" id="Phobius"/>
    </source>
</evidence>
<dbReference type="RefSeq" id="WP_179658730.1">
    <property type="nucleotide sequence ID" value="NZ_JACBZR010000001.1"/>
</dbReference>
<accession>A0A7Z0DNB2</accession>
<name>A0A7Z0DNB2_9ACTN</name>
<dbReference type="AlphaFoldDB" id="A0A7Z0DNB2"/>
<proteinExistence type="predicted"/>
<organism evidence="2 3">
    <name type="scientific">Nocardioides panzhihuensis</name>
    <dbReference type="NCBI Taxonomy" id="860243"/>
    <lineage>
        <taxon>Bacteria</taxon>
        <taxon>Bacillati</taxon>
        <taxon>Actinomycetota</taxon>
        <taxon>Actinomycetes</taxon>
        <taxon>Propionibacteriales</taxon>
        <taxon>Nocardioidaceae</taxon>
        <taxon>Nocardioides</taxon>
    </lineage>
</organism>
<keyword evidence="1" id="KW-0812">Transmembrane</keyword>
<reference evidence="2 3" key="1">
    <citation type="submission" date="2020-07" db="EMBL/GenBank/DDBJ databases">
        <title>Sequencing the genomes of 1000 actinobacteria strains.</title>
        <authorList>
            <person name="Klenk H.-P."/>
        </authorList>
    </citation>
    <scope>NUCLEOTIDE SEQUENCE [LARGE SCALE GENOMIC DNA]</scope>
    <source>
        <strain evidence="2 3">DSM 26487</strain>
    </source>
</reference>
<dbReference type="EMBL" id="JACBZR010000001">
    <property type="protein sequence ID" value="NYI78399.1"/>
    <property type="molecule type" value="Genomic_DNA"/>
</dbReference>
<keyword evidence="1" id="KW-0472">Membrane</keyword>
<gene>
    <name evidence="2" type="ORF">BJ988_003047</name>
</gene>
<keyword evidence="3" id="KW-1185">Reference proteome</keyword>
<feature type="transmembrane region" description="Helical" evidence="1">
    <location>
        <begin position="56"/>
        <end position="78"/>
    </location>
</feature>
<sequence>MTPRVIRFDRGLTLFAGVLLVALGLLIVDWHYQWVLQGYPDELSADPAAEIVGSSWFPWAFAAVGVLLGLLGLVWLVAHLGRRGPSTLRLQASDQTGRVQADLRSIADAAADRIESLAALTGVSGTVVTIRSRPVILLRGRIDPVASVASITDAAETCSQDLASAFPDNAVTCRILVDSPRRGRASRQSNVRVQ</sequence>